<keyword evidence="3" id="KW-1185">Reference proteome</keyword>
<protein>
    <submittedName>
        <fullName evidence="2">Uncharacterized protein</fullName>
    </submittedName>
</protein>
<organism evidence="2 3">
    <name type="scientific">Nonomuraea antimicrobica</name>
    <dbReference type="NCBI Taxonomy" id="561173"/>
    <lineage>
        <taxon>Bacteria</taxon>
        <taxon>Bacillati</taxon>
        <taxon>Actinomycetota</taxon>
        <taxon>Actinomycetes</taxon>
        <taxon>Streptosporangiales</taxon>
        <taxon>Streptosporangiaceae</taxon>
        <taxon>Nonomuraea</taxon>
    </lineage>
</organism>
<comment type="caution">
    <text evidence="2">The sequence shown here is derived from an EMBL/GenBank/DDBJ whole genome shotgun (WGS) entry which is preliminary data.</text>
</comment>
<feature type="region of interest" description="Disordered" evidence="1">
    <location>
        <begin position="1"/>
        <end position="28"/>
    </location>
</feature>
<evidence type="ECO:0000313" key="2">
    <source>
        <dbReference type="EMBL" id="GAA3716521.1"/>
    </source>
</evidence>
<sequence>MNGTSSDPHVGDLPSQYDHARPANPVGSFVQLRPPVSEEIRVLIVRPARGASAGVREGTVRRVLAAAGLGPAPRRASPTWRQFLIFQALGILAYDFVHLPLLNAGRDIIHLVG</sequence>
<name>A0ABP7EAH5_9ACTN</name>
<reference evidence="3" key="1">
    <citation type="journal article" date="2019" name="Int. J. Syst. Evol. Microbiol.">
        <title>The Global Catalogue of Microorganisms (GCM) 10K type strain sequencing project: providing services to taxonomists for standard genome sequencing and annotation.</title>
        <authorList>
            <consortium name="The Broad Institute Genomics Platform"/>
            <consortium name="The Broad Institute Genome Sequencing Center for Infectious Disease"/>
            <person name="Wu L."/>
            <person name="Ma J."/>
        </authorList>
    </citation>
    <scope>NUCLEOTIDE SEQUENCE [LARGE SCALE GENOMIC DNA]</scope>
    <source>
        <strain evidence="3">JCM 16904</strain>
    </source>
</reference>
<gene>
    <name evidence="2" type="ORF">GCM10022224_097660</name>
</gene>
<accession>A0ABP7EAH5</accession>
<evidence type="ECO:0000313" key="3">
    <source>
        <dbReference type="Proteomes" id="UP001500902"/>
    </source>
</evidence>
<evidence type="ECO:0000256" key="1">
    <source>
        <dbReference type="SAM" id="MobiDB-lite"/>
    </source>
</evidence>
<proteinExistence type="predicted"/>
<dbReference type="EMBL" id="BAAAZP010000236">
    <property type="protein sequence ID" value="GAA3716521.1"/>
    <property type="molecule type" value="Genomic_DNA"/>
</dbReference>
<dbReference type="Proteomes" id="UP001500902">
    <property type="component" value="Unassembled WGS sequence"/>
</dbReference>